<gene>
    <name evidence="1" type="ORF">BMF94_2240</name>
</gene>
<organism evidence="1 2">
    <name type="scientific">Rhodotorula taiwanensis</name>
    <dbReference type="NCBI Taxonomy" id="741276"/>
    <lineage>
        <taxon>Eukaryota</taxon>
        <taxon>Fungi</taxon>
        <taxon>Dikarya</taxon>
        <taxon>Basidiomycota</taxon>
        <taxon>Pucciniomycotina</taxon>
        <taxon>Microbotryomycetes</taxon>
        <taxon>Sporidiobolales</taxon>
        <taxon>Sporidiobolaceae</taxon>
        <taxon>Rhodotorula</taxon>
    </lineage>
</organism>
<comment type="caution">
    <text evidence="1">The sequence shown here is derived from an EMBL/GenBank/DDBJ whole genome shotgun (WGS) entry which is preliminary data.</text>
</comment>
<keyword evidence="2" id="KW-1185">Reference proteome</keyword>
<evidence type="ECO:0000313" key="1">
    <source>
        <dbReference type="EMBL" id="POY74764.1"/>
    </source>
</evidence>
<accession>A0A2S5BDB8</accession>
<name>A0A2S5BDB8_9BASI</name>
<sequence length="588" mass="65134">MDRSRPSAVRPLPQLPPELWNMILREAFMTIAESAMPANDDATLGKVAWYRPPNPQVERSLVDAIRLAGPAGLPWSRSLLFRSVHLGRSVRTERFLKALVLERPGDPSSCGYLKPLVSHLSLDIGPYPLPPRLDGSQSTKSNDGITPHQIGRIAESLPRLEKLTVNTGQGGDPWLCGKYMIDALRSFGRTVRELEMVSNGLGYQNAAYIFAESFDELRTLKLKNLAPGWTVLPNFAGLTQALIQERQLSEPYPSFANLETLVLWDCALDPAELRVLLESLQPAVTGNSMPASEPTLRHLTIHRLKLRQVIQGVTRTVPFPPRDLISLISPLVPYLESLHLVLFDRDPICTRARGMAAQLPPPDPPRRGDPRPGDELVQLIGPNFRRLVLGGPYCVTSDRFFSALDLAANRVSTSATTLGPGYVHQLKLTQCADEGHGEGLTPDRFVEALDREWAQHSFLREIDIAGMQIDMLVPSETEPRPLWGKAAIALVINKVKTMNEERGRLNRGRAVPPSVALHVSDTIRKQAELEAEEADWMEKRANRRGSAARSLRKALGRARSRVRSAQRRCEGEIGLGGPAAVSWGMWGM</sequence>
<dbReference type="EMBL" id="PJQD01000022">
    <property type="protein sequence ID" value="POY74764.1"/>
    <property type="molecule type" value="Genomic_DNA"/>
</dbReference>
<dbReference type="AlphaFoldDB" id="A0A2S5BDB8"/>
<dbReference type="SUPFAM" id="SSF52047">
    <property type="entry name" value="RNI-like"/>
    <property type="match status" value="1"/>
</dbReference>
<dbReference type="InterPro" id="IPR032675">
    <property type="entry name" value="LRR_dom_sf"/>
</dbReference>
<dbReference type="Gene3D" id="3.80.10.10">
    <property type="entry name" value="Ribonuclease Inhibitor"/>
    <property type="match status" value="1"/>
</dbReference>
<proteinExistence type="predicted"/>
<evidence type="ECO:0000313" key="2">
    <source>
        <dbReference type="Proteomes" id="UP000237144"/>
    </source>
</evidence>
<dbReference type="OrthoDB" id="2520744at2759"/>
<reference evidence="1 2" key="1">
    <citation type="journal article" date="2018" name="Front. Microbiol.">
        <title>Prospects for Fungal Bioremediation of Acidic Radioactive Waste Sites: Characterization and Genome Sequence of Rhodotorula taiwanensis MD1149.</title>
        <authorList>
            <person name="Tkavc R."/>
            <person name="Matrosova V.Y."/>
            <person name="Grichenko O.E."/>
            <person name="Gostincar C."/>
            <person name="Volpe R.P."/>
            <person name="Klimenkova P."/>
            <person name="Gaidamakova E.K."/>
            <person name="Zhou C.E."/>
            <person name="Stewart B.J."/>
            <person name="Lyman M.G."/>
            <person name="Malfatti S.A."/>
            <person name="Rubinfeld B."/>
            <person name="Courtot M."/>
            <person name="Singh J."/>
            <person name="Dalgard C.L."/>
            <person name="Hamilton T."/>
            <person name="Frey K.G."/>
            <person name="Gunde-Cimerman N."/>
            <person name="Dugan L."/>
            <person name="Daly M.J."/>
        </authorList>
    </citation>
    <scope>NUCLEOTIDE SEQUENCE [LARGE SCALE GENOMIC DNA]</scope>
    <source>
        <strain evidence="1 2">MD1149</strain>
    </source>
</reference>
<protein>
    <submittedName>
        <fullName evidence="1">Uncharacterized protein</fullName>
    </submittedName>
</protein>
<dbReference type="Proteomes" id="UP000237144">
    <property type="component" value="Unassembled WGS sequence"/>
</dbReference>